<reference evidence="14 15" key="1">
    <citation type="submission" date="2024-09" db="EMBL/GenBank/DDBJ databases">
        <title>Itraconazole resistance in Madurella fahalii resulting from another homologue of gene encoding cytochrome P450 14-alpha sterol demethylase (CYP51).</title>
        <authorList>
            <person name="Yoshioka I."/>
            <person name="Fahal A.H."/>
            <person name="Kaneko S."/>
            <person name="Yaguchi T."/>
        </authorList>
    </citation>
    <scope>NUCLEOTIDE SEQUENCE [LARGE SCALE GENOMIC DNA]</scope>
    <source>
        <strain evidence="14 15">IFM 68171</strain>
    </source>
</reference>
<keyword evidence="7" id="KW-0469">Meiosis</keyword>
<evidence type="ECO:0000256" key="9">
    <source>
        <dbReference type="ARBA" id="ARBA00034808"/>
    </source>
</evidence>
<feature type="domain" description="Helicase C-terminal" evidence="13">
    <location>
        <begin position="435"/>
        <end position="623"/>
    </location>
</feature>
<dbReference type="SUPFAM" id="SSF46785">
    <property type="entry name" value="Winged helix' DNA-binding domain"/>
    <property type="match status" value="1"/>
</dbReference>
<name>A0ABQ0GCF7_9PEZI</name>
<dbReference type="CDD" id="cd18795">
    <property type="entry name" value="SF2_C_Ski2"/>
    <property type="match status" value="1"/>
</dbReference>
<dbReference type="PROSITE" id="PS51194">
    <property type="entry name" value="HELICASE_CTER"/>
    <property type="match status" value="1"/>
</dbReference>
<proteinExistence type="inferred from homology"/>
<comment type="catalytic activity">
    <reaction evidence="10">
        <text>ATP + H2O = ADP + phosphate + H(+)</text>
        <dbReference type="Rhea" id="RHEA:13065"/>
        <dbReference type="ChEBI" id="CHEBI:15377"/>
        <dbReference type="ChEBI" id="CHEBI:15378"/>
        <dbReference type="ChEBI" id="CHEBI:30616"/>
        <dbReference type="ChEBI" id="CHEBI:43474"/>
        <dbReference type="ChEBI" id="CHEBI:456216"/>
        <dbReference type="EC" id="5.6.2.4"/>
    </reaction>
</comment>
<dbReference type="InterPro" id="IPR036390">
    <property type="entry name" value="WH_DNA-bd_sf"/>
</dbReference>
<feature type="compositionally biased region" description="Basic and acidic residues" evidence="11">
    <location>
        <begin position="1284"/>
        <end position="1308"/>
    </location>
</feature>
<dbReference type="Pfam" id="PF02889">
    <property type="entry name" value="Sec63"/>
    <property type="match status" value="1"/>
</dbReference>
<dbReference type="EC" id="5.6.2.4" evidence="9"/>
<dbReference type="InterPro" id="IPR001650">
    <property type="entry name" value="Helicase_C-like"/>
</dbReference>
<feature type="compositionally biased region" description="Basic and acidic residues" evidence="11">
    <location>
        <begin position="1181"/>
        <end position="1191"/>
    </location>
</feature>
<accession>A0ABQ0GCF7</accession>
<evidence type="ECO:0000256" key="10">
    <source>
        <dbReference type="ARBA" id="ARBA00048988"/>
    </source>
</evidence>
<dbReference type="Gene3D" id="1.10.3380.10">
    <property type="entry name" value="Sec63 N-terminal domain-like domain"/>
    <property type="match status" value="1"/>
</dbReference>
<evidence type="ECO:0000259" key="12">
    <source>
        <dbReference type="PROSITE" id="PS51192"/>
    </source>
</evidence>
<dbReference type="Gene3D" id="3.40.50.300">
    <property type="entry name" value="P-loop containing nucleotide triphosphate hydrolases"/>
    <property type="match status" value="2"/>
</dbReference>
<feature type="region of interest" description="Disordered" evidence="11">
    <location>
        <begin position="116"/>
        <end position="144"/>
    </location>
</feature>
<keyword evidence="6" id="KW-0413">Isomerase</keyword>
<evidence type="ECO:0000256" key="3">
    <source>
        <dbReference type="ARBA" id="ARBA00022801"/>
    </source>
</evidence>
<dbReference type="PROSITE" id="PS51192">
    <property type="entry name" value="HELICASE_ATP_BIND_1"/>
    <property type="match status" value="1"/>
</dbReference>
<dbReference type="GO" id="GO:0004386">
    <property type="term" value="F:helicase activity"/>
    <property type="evidence" value="ECO:0007669"/>
    <property type="project" value="UniProtKB-KW"/>
</dbReference>
<evidence type="ECO:0000259" key="13">
    <source>
        <dbReference type="PROSITE" id="PS51194"/>
    </source>
</evidence>
<dbReference type="PANTHER" id="PTHR47835:SF3">
    <property type="entry name" value="HELICASE FOR MEIOSIS 1"/>
    <property type="match status" value="1"/>
</dbReference>
<dbReference type="PANTHER" id="PTHR47835">
    <property type="entry name" value="HFM1, ATP DEPENDENT DNA HELICASE HOMOLOG"/>
    <property type="match status" value="1"/>
</dbReference>
<dbReference type="InterPro" id="IPR027417">
    <property type="entry name" value="P-loop_NTPase"/>
</dbReference>
<gene>
    <name evidence="14" type="primary">HFM1</name>
    <name evidence="14" type="ORF">MFIFM68171_05641</name>
</gene>
<dbReference type="SMART" id="SM00490">
    <property type="entry name" value="HELICc"/>
    <property type="match status" value="1"/>
</dbReference>
<protein>
    <recommendedName>
        <fullName evidence="9">DNA 3'-5' helicase</fullName>
        <ecNumber evidence="9">5.6.2.4</ecNumber>
    </recommendedName>
</protein>
<evidence type="ECO:0000256" key="11">
    <source>
        <dbReference type="SAM" id="MobiDB-lite"/>
    </source>
</evidence>
<dbReference type="InterPro" id="IPR004179">
    <property type="entry name" value="Sec63-dom"/>
</dbReference>
<dbReference type="Gene3D" id="1.10.10.10">
    <property type="entry name" value="Winged helix-like DNA-binding domain superfamily/Winged helix DNA-binding domain"/>
    <property type="match status" value="1"/>
</dbReference>
<evidence type="ECO:0000256" key="1">
    <source>
        <dbReference type="ARBA" id="ARBA00010140"/>
    </source>
</evidence>
<dbReference type="Pfam" id="PF23445">
    <property type="entry name" value="WHD_SNRNP200"/>
    <property type="match status" value="1"/>
</dbReference>
<keyword evidence="15" id="KW-1185">Reference proteome</keyword>
<feature type="compositionally biased region" description="Polar residues" evidence="11">
    <location>
        <begin position="116"/>
        <end position="142"/>
    </location>
</feature>
<evidence type="ECO:0000256" key="6">
    <source>
        <dbReference type="ARBA" id="ARBA00023235"/>
    </source>
</evidence>
<dbReference type="SMART" id="SM00487">
    <property type="entry name" value="DEXDc"/>
    <property type="match status" value="1"/>
</dbReference>
<sequence>MAGQLELDDFDREVLGLAPLRSGHLDEHPERWRPLEFFSVLGSPAMLNPPDGYNTQCNTALVPGISHVSGTVRRMVLSESTQTRPDTASTISSAPTYRVRELHGSFQQETPLLNSSSYSIESPSAGPTTITLPAPGSSSPTTRLGVRKQKTVGALLVDGLTPYSTSPLPIQRPRVDQTDPQPSTPIVHGIPLISLRRALPDKFRAIFPYELFNAVQSKCFNIVYGSNDNVVVAAPTGSGKTAILELAICKLALNRGNENFKIVYQAPTKALCAEKARDWDKKFSHMNLKCAELTGDTSQAEMRRVGDASIIVTTPEKWDSITRKWHDHRRLLQMVELFLIDEVHILKDARGATLEAVVSRMKTIGANVRFVALSATVPNSDDIAKWLGRNHTNQQLPAHRETFGEEFRPVKLQKFVYGFESSSNDFTFDKFLGQKLPGLISRHAQQKPILVFCFTRKSCENTAAILAEFASGRPDGENLWPVPSQRVPVISRELQEIVKFGVAFHHAGLDTQDRSVIEQNFLKGQLGVICCTSTLAVGINLPCHTVVLKGTVGFTDERLEEYSDLEVMQMLGRAGRPQFDDSAIAIILTRAANKARYQKMVTGQETLESTLHLNLIEHLNSEICLGTISNLSSAKTWLGGTFLSVRLRHNPGYYQLTGGLTSPSQIDDKLEEICERDIKQLQEAELVTKQNTLTCTEYGRAMSKYLVEFQTMKLLLQIPRAVGMEALITTLSQATEFKEFRFKPAERSLFREINQSPLILFPIKETVNQTRHKISLMIQAHLGCVQYPDSPEAAKVRRQLMVERKLVFERLNRLIRAVIDCKGHDRDATSTKNALELARALAAESWEGRATQLTQIPNIGPAGMRKLASKDIRTVLELVDKEYDEIERLMSRQPPFGKKLRVHLERFPRLAMDVVMVDKKIQPRSQEPVVIHVKATLRYLNSKGLPNWLGRVPPLTFLAESGDGTLVYFWRGSMRKLESQSGFELKFSVGLRNVNACITCHFSCEEIVGTIVSRTLKPNLPASIFPSPPTATASGQGLHSRNIRRECLDSDGIGDIDLLLAAEQALSHPSTTTDVKPTIQVEYDEYTPVEDLLNVSSTERLEAAHHCEHWYAVANHDYEDEVADTQAELPGPVQLPNGKWKCNHVCSGGAPTKSGKPCSHRCCNEGIDKPRKRPSQRPKRKAEEFTARDTVDATGAGRVQAQMQQPSKVTHIPPAGSRVKRQKVQRMEPLTKPTCPSWPNQLDPSNIDWQRMDFDVMDIECIDLSFTDDEEGGPSKPSTSGPRDSSKPAREVTAKAAVENHTREEKHKQGTSRCDVAVPNQTVRSRGTRICEEEENTAAPFSQRQDDYFDDDEFSFLDQELSPPGLISPTPAVTPFKSGASDEILYQGILKKFAEARSGAAPDGHSVSETTTITSTGPVFAHPSSSIPVEESLKLMAVDQQADSTATTGPGLFVADAVVGTVPEELRPPKQDNEPDWVAEFDPEFVDMFRGYVTFV</sequence>
<keyword evidence="2" id="KW-0547">Nucleotide-binding</keyword>
<feature type="compositionally biased region" description="Basic residues" evidence="11">
    <location>
        <begin position="1170"/>
        <end position="1180"/>
    </location>
</feature>
<dbReference type="Pfam" id="PF00270">
    <property type="entry name" value="DEAD"/>
    <property type="match status" value="1"/>
</dbReference>
<dbReference type="RefSeq" id="XP_070917162.1">
    <property type="nucleotide sequence ID" value="XM_071061061.1"/>
</dbReference>
<keyword evidence="4 14" id="KW-0347">Helicase</keyword>
<keyword evidence="3" id="KW-0378">Hydrolase</keyword>
<dbReference type="SMART" id="SM00973">
    <property type="entry name" value="Sec63"/>
    <property type="match status" value="1"/>
</dbReference>
<comment type="caution">
    <text evidence="14">The sequence shown here is derived from an EMBL/GenBank/DDBJ whole genome shotgun (WGS) entry which is preliminary data.</text>
</comment>
<dbReference type="InterPro" id="IPR052247">
    <property type="entry name" value="Meiotic_Crossover_Helicase"/>
</dbReference>
<keyword evidence="5" id="KW-0067">ATP-binding</keyword>
<dbReference type="InterPro" id="IPR011545">
    <property type="entry name" value="DEAD/DEAH_box_helicase_dom"/>
</dbReference>
<evidence type="ECO:0000256" key="5">
    <source>
        <dbReference type="ARBA" id="ARBA00022840"/>
    </source>
</evidence>
<evidence type="ECO:0000256" key="7">
    <source>
        <dbReference type="ARBA" id="ARBA00023254"/>
    </source>
</evidence>
<feature type="region of interest" description="Disordered" evidence="11">
    <location>
        <begin position="1165"/>
        <end position="1223"/>
    </location>
</feature>
<dbReference type="EMBL" id="BAAFSV010000003">
    <property type="protein sequence ID" value="GAB1315431.1"/>
    <property type="molecule type" value="Genomic_DNA"/>
</dbReference>
<evidence type="ECO:0000256" key="8">
    <source>
        <dbReference type="ARBA" id="ARBA00034617"/>
    </source>
</evidence>
<dbReference type="SUPFAM" id="SSF52540">
    <property type="entry name" value="P-loop containing nucleoside triphosphate hydrolases"/>
    <property type="match status" value="1"/>
</dbReference>
<evidence type="ECO:0000313" key="14">
    <source>
        <dbReference type="EMBL" id="GAB1315431.1"/>
    </source>
</evidence>
<dbReference type="InterPro" id="IPR057842">
    <property type="entry name" value="WH_MER3"/>
</dbReference>
<evidence type="ECO:0000313" key="15">
    <source>
        <dbReference type="Proteomes" id="UP001628179"/>
    </source>
</evidence>
<comment type="similarity">
    <text evidence="1">Belongs to the helicase family. SKI2 subfamily.</text>
</comment>
<feature type="region of interest" description="Disordered" evidence="11">
    <location>
        <begin position="1266"/>
        <end position="1313"/>
    </location>
</feature>
<evidence type="ECO:0000256" key="4">
    <source>
        <dbReference type="ARBA" id="ARBA00022806"/>
    </source>
</evidence>
<dbReference type="SUPFAM" id="SSF158702">
    <property type="entry name" value="Sec63 N-terminal domain-like"/>
    <property type="match status" value="1"/>
</dbReference>
<comment type="catalytic activity">
    <reaction evidence="8">
        <text>Couples ATP hydrolysis with the unwinding of duplex DNA by translocating in the 3'-5' direction.</text>
        <dbReference type="EC" id="5.6.2.4"/>
    </reaction>
</comment>
<dbReference type="GeneID" id="98176384"/>
<evidence type="ECO:0000256" key="2">
    <source>
        <dbReference type="ARBA" id="ARBA00022741"/>
    </source>
</evidence>
<dbReference type="InterPro" id="IPR014001">
    <property type="entry name" value="Helicase_ATP-bd"/>
</dbReference>
<dbReference type="InterPro" id="IPR036388">
    <property type="entry name" value="WH-like_DNA-bd_sf"/>
</dbReference>
<feature type="domain" description="Helicase ATP-binding" evidence="12">
    <location>
        <begin position="221"/>
        <end position="395"/>
    </location>
</feature>
<dbReference type="Pfam" id="PF00271">
    <property type="entry name" value="Helicase_C"/>
    <property type="match status" value="1"/>
</dbReference>
<dbReference type="Proteomes" id="UP001628179">
    <property type="component" value="Unassembled WGS sequence"/>
</dbReference>
<organism evidence="14 15">
    <name type="scientific">Madurella fahalii</name>
    <dbReference type="NCBI Taxonomy" id="1157608"/>
    <lineage>
        <taxon>Eukaryota</taxon>
        <taxon>Fungi</taxon>
        <taxon>Dikarya</taxon>
        <taxon>Ascomycota</taxon>
        <taxon>Pezizomycotina</taxon>
        <taxon>Sordariomycetes</taxon>
        <taxon>Sordariomycetidae</taxon>
        <taxon>Sordariales</taxon>
        <taxon>Sordariales incertae sedis</taxon>
        <taxon>Madurella</taxon>
    </lineage>
</organism>